<feature type="region of interest" description="Disordered" evidence="1">
    <location>
        <begin position="1"/>
        <end position="55"/>
    </location>
</feature>
<accession>A9NPJ9</accession>
<name>A9NPJ9_PICSI</name>
<feature type="region of interest" description="Disordered" evidence="1">
    <location>
        <begin position="67"/>
        <end position="121"/>
    </location>
</feature>
<reference evidence="2" key="1">
    <citation type="journal article" date="2008" name="BMC Genomics">
        <title>A conifer genomics resource of 200,000 spruce (Picea spp.) ESTs and 6,464 high-quality, sequence-finished full-length cDNAs for Sitka spruce (Picea sitchensis).</title>
        <authorList>
            <person name="Ralph S.G."/>
            <person name="Chun H.J."/>
            <person name="Kolosova N."/>
            <person name="Cooper D."/>
            <person name="Oddy C."/>
            <person name="Ritland C.E."/>
            <person name="Kirkpatrick R."/>
            <person name="Moore R."/>
            <person name="Barber S."/>
            <person name="Holt R.A."/>
            <person name="Jones S.J."/>
            <person name="Marra M.A."/>
            <person name="Douglas C.J."/>
            <person name="Ritland K."/>
            <person name="Bohlmann J."/>
        </authorList>
    </citation>
    <scope>NUCLEOTIDE SEQUENCE</scope>
    <source>
        <tissue evidence="2">Green portion of the leader tissue</tissue>
    </source>
</reference>
<sequence>MAAVTKQRQPPVGYPTGGEVKEEQAPQVVDDNTDKAQQNVKDDGETDRGISPGFIIGRRYSGPVLYNYSGPGSHGQPAYPPNHPGQPAYPPNHPGYDYEVGYYRQPPRRGPNYYRGQYGQY</sequence>
<evidence type="ECO:0000256" key="1">
    <source>
        <dbReference type="SAM" id="MobiDB-lite"/>
    </source>
</evidence>
<proteinExistence type="evidence at transcript level"/>
<evidence type="ECO:0000313" key="2">
    <source>
        <dbReference type="EMBL" id="ABK22560.1"/>
    </source>
</evidence>
<protein>
    <submittedName>
        <fullName evidence="2">Uncharacterized protein</fullName>
    </submittedName>
</protein>
<organism evidence="2">
    <name type="scientific">Picea sitchensis</name>
    <name type="common">Sitka spruce</name>
    <name type="synonym">Pinus sitchensis</name>
    <dbReference type="NCBI Taxonomy" id="3332"/>
    <lineage>
        <taxon>Eukaryota</taxon>
        <taxon>Viridiplantae</taxon>
        <taxon>Streptophyta</taxon>
        <taxon>Embryophyta</taxon>
        <taxon>Tracheophyta</taxon>
        <taxon>Spermatophyta</taxon>
        <taxon>Pinopsida</taxon>
        <taxon>Pinidae</taxon>
        <taxon>Conifers I</taxon>
        <taxon>Pinales</taxon>
        <taxon>Pinaceae</taxon>
        <taxon>Picea</taxon>
    </lineage>
</organism>
<dbReference type="AlphaFoldDB" id="A9NPJ9"/>
<feature type="compositionally biased region" description="Pro residues" evidence="1">
    <location>
        <begin position="78"/>
        <end position="93"/>
    </location>
</feature>
<dbReference type="EMBL" id="EF083210">
    <property type="protein sequence ID" value="ABK22560.1"/>
    <property type="molecule type" value="mRNA"/>
</dbReference>